<evidence type="ECO:0008006" key="4">
    <source>
        <dbReference type="Google" id="ProtNLM"/>
    </source>
</evidence>
<proteinExistence type="predicted"/>
<evidence type="ECO:0000313" key="3">
    <source>
        <dbReference type="Proteomes" id="UP000310066"/>
    </source>
</evidence>
<name>A0A4V5N7D2_9PEZI</name>
<gene>
    <name evidence="2" type="ORF">B0A54_09484</name>
</gene>
<sequence length="179" mass="19883">MSEKGWKASRSNSSVPEPRSMSSSDTSSSLGLAPVNEAELASLPITERLERMTVLLFQKVNARDFDSPILSRYLSPTFHADDIDRFIPSSGCRHSYIDDLRKASSDDQMYDHQITSTCAEVDEDQAVVWATLRTTISPYGHLVQETVSRLRWVFMGKRIGWVCTEHRGLRGGGGLGAMG</sequence>
<feature type="region of interest" description="Disordered" evidence="1">
    <location>
        <begin position="1"/>
        <end position="30"/>
    </location>
</feature>
<dbReference type="AlphaFoldDB" id="A0A4V5N7D2"/>
<evidence type="ECO:0000313" key="2">
    <source>
        <dbReference type="EMBL" id="TKA38549.1"/>
    </source>
</evidence>
<dbReference type="EMBL" id="NAJP01000044">
    <property type="protein sequence ID" value="TKA38549.1"/>
    <property type="molecule type" value="Genomic_DNA"/>
</dbReference>
<accession>A0A4V5N7D2</accession>
<dbReference type="Proteomes" id="UP000310066">
    <property type="component" value="Unassembled WGS sequence"/>
</dbReference>
<reference evidence="2 3" key="1">
    <citation type="submission" date="2017-03" db="EMBL/GenBank/DDBJ databases">
        <title>Genomes of endolithic fungi from Antarctica.</title>
        <authorList>
            <person name="Coleine C."/>
            <person name="Masonjones S."/>
            <person name="Stajich J.E."/>
        </authorList>
    </citation>
    <scope>NUCLEOTIDE SEQUENCE [LARGE SCALE GENOMIC DNA]</scope>
    <source>
        <strain evidence="2 3">CCFEE 5311</strain>
    </source>
</reference>
<protein>
    <recommendedName>
        <fullName evidence="4">SnoaL-like domain-containing protein</fullName>
    </recommendedName>
</protein>
<dbReference type="OrthoDB" id="3869999at2759"/>
<evidence type="ECO:0000256" key="1">
    <source>
        <dbReference type="SAM" id="MobiDB-lite"/>
    </source>
</evidence>
<organism evidence="2 3">
    <name type="scientific">Friedmanniomyces endolithicus</name>
    <dbReference type="NCBI Taxonomy" id="329885"/>
    <lineage>
        <taxon>Eukaryota</taxon>
        <taxon>Fungi</taxon>
        <taxon>Dikarya</taxon>
        <taxon>Ascomycota</taxon>
        <taxon>Pezizomycotina</taxon>
        <taxon>Dothideomycetes</taxon>
        <taxon>Dothideomycetidae</taxon>
        <taxon>Mycosphaerellales</taxon>
        <taxon>Teratosphaeriaceae</taxon>
        <taxon>Friedmanniomyces</taxon>
    </lineage>
</organism>
<feature type="compositionally biased region" description="Low complexity" evidence="1">
    <location>
        <begin position="11"/>
        <end position="29"/>
    </location>
</feature>
<comment type="caution">
    <text evidence="2">The sequence shown here is derived from an EMBL/GenBank/DDBJ whole genome shotgun (WGS) entry which is preliminary data.</text>
</comment>